<reference evidence="1" key="1">
    <citation type="submission" date="2024-02" db="EMBL/GenBank/DDBJ databases">
        <title>Tomenella chthoni gen. nov. sp. nov., a member of the family Jonesiaceae isolated from bat guano.</title>
        <authorList>
            <person name="Miller S.L."/>
            <person name="King J."/>
            <person name="Sankaranarayanan K."/>
            <person name="Lawson P.A."/>
        </authorList>
    </citation>
    <scope>NUCLEOTIDE SEQUENCE</scope>
    <source>
        <strain evidence="1">BS-20</strain>
    </source>
</reference>
<protein>
    <submittedName>
        <fullName evidence="1">Uncharacterized protein</fullName>
    </submittedName>
</protein>
<proteinExistence type="predicted"/>
<dbReference type="EMBL" id="CP146203">
    <property type="protein sequence ID" value="XBH22945.1"/>
    <property type="molecule type" value="Genomic_DNA"/>
</dbReference>
<gene>
    <name evidence="1" type="ORF">V5R04_06960</name>
</gene>
<dbReference type="AlphaFoldDB" id="A0AAU7DZ16"/>
<name>A0AAU7DZ16_9MICO</name>
<accession>A0AAU7DZ16</accession>
<sequence length="182" mass="20470">MNTLTQDRVPAGVTAGGQFSTTTLTEPDISLVADVREAALRAKRRRRYINGLPEQYAQPRDIVAVEQPEGGYLPAHEPTGKLLVRPRLGRIQFRTVDAVDRWVEEDYERIARMHNRTVGRTAQQQSPGTPCTECGKETGYDLVTDQSGKLRDVITCDYCGTERPIRSVHYYPARRRPEALSA</sequence>
<organism evidence="1">
    <name type="scientific">Jonesiaceae bacterium BS-20</name>
    <dbReference type="NCBI Taxonomy" id="3120821"/>
    <lineage>
        <taxon>Bacteria</taxon>
        <taxon>Bacillati</taxon>
        <taxon>Actinomycetota</taxon>
        <taxon>Actinomycetes</taxon>
        <taxon>Micrococcales</taxon>
        <taxon>Jonesiaceae</taxon>
    </lineage>
</organism>
<evidence type="ECO:0000313" key="1">
    <source>
        <dbReference type="EMBL" id="XBH22945.1"/>
    </source>
</evidence>